<dbReference type="PANTHER" id="PTHR21600:SF44">
    <property type="entry name" value="RIBOSOMAL LARGE SUBUNIT PSEUDOURIDINE SYNTHASE D"/>
    <property type="match status" value="1"/>
</dbReference>
<comment type="catalytic activity">
    <reaction evidence="5">
        <text>a uridine in RNA = a pseudouridine in RNA</text>
        <dbReference type="Rhea" id="RHEA:48348"/>
        <dbReference type="Rhea" id="RHEA-COMP:12068"/>
        <dbReference type="Rhea" id="RHEA-COMP:12069"/>
        <dbReference type="ChEBI" id="CHEBI:65314"/>
        <dbReference type="ChEBI" id="CHEBI:65315"/>
    </reaction>
</comment>
<keyword evidence="8" id="KW-1185">Reference proteome</keyword>
<dbReference type="OrthoDB" id="9807829at2"/>
<dbReference type="GO" id="GO:0120159">
    <property type="term" value="F:rRNA pseudouridine synthase activity"/>
    <property type="evidence" value="ECO:0007669"/>
    <property type="project" value="UniProtKB-ARBA"/>
</dbReference>
<reference evidence="8" key="1">
    <citation type="submission" date="2008-08" db="EMBL/GenBank/DDBJ databases">
        <title>The complete genome sequence of Coprothermobacter proteolyticus strain ATCC 5245 / DSM 5265 / BT.</title>
        <authorList>
            <person name="Dodson R.J."/>
            <person name="Durkin A.S."/>
            <person name="Wu M."/>
            <person name="Eisen J."/>
            <person name="Sutton G."/>
        </authorList>
    </citation>
    <scope>NUCLEOTIDE SEQUENCE [LARGE SCALE GENOMIC DNA]</scope>
    <source>
        <strain evidence="8">ATCC 35245 / DSM 5265 / OCM 4 / BT</strain>
    </source>
</reference>
<reference evidence="7 8" key="2">
    <citation type="journal article" date="2014" name="Genome Announc.">
        <title>Complete Genome Sequence of Coprothermobacter proteolyticus DSM 5265.</title>
        <authorList>
            <person name="Alexiev A."/>
            <person name="Coil D.A."/>
            <person name="Badger J.H."/>
            <person name="Enticknap J."/>
            <person name="Ward N."/>
            <person name="Robb F.T."/>
            <person name="Eisen J.A."/>
        </authorList>
    </citation>
    <scope>NUCLEOTIDE SEQUENCE [LARGE SCALE GENOMIC DNA]</scope>
    <source>
        <strain evidence="8">ATCC 35245 / DSM 5265 / OCM 4 / BT</strain>
    </source>
</reference>
<keyword evidence="4" id="KW-0694">RNA-binding</keyword>
<feature type="domain" description="RNA-binding S4" evidence="6">
    <location>
        <begin position="17"/>
        <end position="79"/>
    </location>
</feature>
<dbReference type="NCBIfam" id="TIGR00005">
    <property type="entry name" value="rluA_subfam"/>
    <property type="match status" value="1"/>
</dbReference>
<evidence type="ECO:0000256" key="4">
    <source>
        <dbReference type="PROSITE-ProRule" id="PRU00182"/>
    </source>
</evidence>
<evidence type="ECO:0000313" key="7">
    <source>
        <dbReference type="EMBL" id="ACI17793.1"/>
    </source>
</evidence>
<evidence type="ECO:0000256" key="5">
    <source>
        <dbReference type="RuleBase" id="RU362028"/>
    </source>
</evidence>
<dbReference type="Proteomes" id="UP000001732">
    <property type="component" value="Chromosome"/>
</dbReference>
<dbReference type="Pfam" id="PF00849">
    <property type="entry name" value="PseudoU_synth_2"/>
    <property type="match status" value="1"/>
</dbReference>
<comment type="similarity">
    <text evidence="1 5">Belongs to the pseudouridine synthase RluA family.</text>
</comment>
<dbReference type="STRING" id="309798.COPRO5265_0686"/>
<evidence type="ECO:0000256" key="1">
    <source>
        <dbReference type="ARBA" id="ARBA00010876"/>
    </source>
</evidence>
<dbReference type="InterPro" id="IPR006145">
    <property type="entry name" value="PsdUridine_synth_RsuA/RluA"/>
</dbReference>
<proteinExistence type="inferred from homology"/>
<comment type="function">
    <text evidence="5">Responsible for synthesis of pseudouridine from uracil.</text>
</comment>
<dbReference type="InterPro" id="IPR020103">
    <property type="entry name" value="PsdUridine_synth_cat_dom_sf"/>
</dbReference>
<dbReference type="GO" id="GO:0000455">
    <property type="term" value="P:enzyme-directed rRNA pseudouridine synthesis"/>
    <property type="evidence" value="ECO:0007669"/>
    <property type="project" value="UniProtKB-ARBA"/>
</dbReference>
<dbReference type="CDD" id="cd00165">
    <property type="entry name" value="S4"/>
    <property type="match status" value="1"/>
</dbReference>
<feature type="active site" evidence="3">
    <location>
        <position position="142"/>
    </location>
</feature>
<dbReference type="Gene3D" id="3.30.2350.10">
    <property type="entry name" value="Pseudouridine synthase"/>
    <property type="match status" value="1"/>
</dbReference>
<dbReference type="PANTHER" id="PTHR21600">
    <property type="entry name" value="MITOCHONDRIAL RNA PSEUDOURIDINE SYNTHASE"/>
    <property type="match status" value="1"/>
</dbReference>
<dbReference type="RefSeq" id="WP_012544445.1">
    <property type="nucleotide sequence ID" value="NC_011295.1"/>
</dbReference>
<evidence type="ECO:0000259" key="6">
    <source>
        <dbReference type="SMART" id="SM00363"/>
    </source>
</evidence>
<dbReference type="InterPro" id="IPR006224">
    <property type="entry name" value="PsdUridine_synth_RluA-like_CS"/>
</dbReference>
<dbReference type="AlphaFoldDB" id="B5Y8D7"/>
<gene>
    <name evidence="7" type="ordered locus">COPRO5265_0686</name>
</gene>
<accession>B5Y8D7</accession>
<dbReference type="SUPFAM" id="SSF55120">
    <property type="entry name" value="Pseudouridine synthase"/>
    <property type="match status" value="1"/>
</dbReference>
<dbReference type="CDD" id="cd02869">
    <property type="entry name" value="PseudoU_synth_RluA_like"/>
    <property type="match status" value="1"/>
</dbReference>
<sequence length="315" mass="35110">MGNEADRVITGIVQQEARLDLALMEIIDDEGISRTWIQNNIKAGLVRCNGDVVTKPSLRVKKGDLLEIRLRSRISELQPADVEYSVVYYDEHLAVIDKPPNLVVHPAPSVKGLTLCHGLLKDFPQVKNVGSAERPGIVHRLDKDTSGLMLVALSEKGYAGLTKMISEKSVSRKYLVAVYGVANRPFEVDAPIGRDPRNPTRMAVVPHGKNAYTRFRPVQCLEKVSLLEAELFTGRTHQIRVHLSHAGFYVLGDPVYGNVESRLLAPRVFLHSYYLELEHPITGERLFFVSPLPEDLDECWHILGGGDVVYPTICA</sequence>
<dbReference type="EMBL" id="CP001145">
    <property type="protein sequence ID" value="ACI17793.1"/>
    <property type="molecule type" value="Genomic_DNA"/>
</dbReference>
<dbReference type="eggNOG" id="COG0564">
    <property type="taxonomic scope" value="Bacteria"/>
</dbReference>
<evidence type="ECO:0000256" key="2">
    <source>
        <dbReference type="ARBA" id="ARBA00023235"/>
    </source>
</evidence>
<organism evidence="7 8">
    <name type="scientific">Coprothermobacter proteolyticus (strain ATCC 35245 / DSM 5265 / OCM 4 / BT)</name>
    <dbReference type="NCBI Taxonomy" id="309798"/>
    <lineage>
        <taxon>Bacteria</taxon>
        <taxon>Pseudomonadati</taxon>
        <taxon>Coprothermobacterota</taxon>
        <taxon>Coprothermobacteria</taxon>
        <taxon>Coprothermobacterales</taxon>
        <taxon>Coprothermobacteraceae</taxon>
        <taxon>Coprothermobacter</taxon>
    </lineage>
</organism>
<dbReference type="InterPro" id="IPR050188">
    <property type="entry name" value="RluA_PseudoU_synthase"/>
</dbReference>
<keyword evidence="2 5" id="KW-0413">Isomerase</keyword>
<evidence type="ECO:0000256" key="3">
    <source>
        <dbReference type="PIRSR" id="PIRSR606225-1"/>
    </source>
</evidence>
<dbReference type="EC" id="5.4.99.-" evidence="5"/>
<dbReference type="GO" id="GO:0003723">
    <property type="term" value="F:RNA binding"/>
    <property type="evidence" value="ECO:0007669"/>
    <property type="project" value="UniProtKB-KW"/>
</dbReference>
<dbReference type="SUPFAM" id="SSF55174">
    <property type="entry name" value="Alpha-L RNA-binding motif"/>
    <property type="match status" value="1"/>
</dbReference>
<dbReference type="HOGENOM" id="CLU_016902_4_4_9"/>
<dbReference type="Gene3D" id="3.10.290.10">
    <property type="entry name" value="RNA-binding S4 domain"/>
    <property type="match status" value="1"/>
</dbReference>
<dbReference type="PROSITE" id="PS50889">
    <property type="entry name" value="S4"/>
    <property type="match status" value="1"/>
</dbReference>
<name>B5Y8D7_COPPD</name>
<evidence type="ECO:0000313" key="8">
    <source>
        <dbReference type="Proteomes" id="UP000001732"/>
    </source>
</evidence>
<protein>
    <recommendedName>
        <fullName evidence="5">Pseudouridine synthase</fullName>
        <ecNumber evidence="5">5.4.99.-</ecNumber>
    </recommendedName>
</protein>
<dbReference type="PROSITE" id="PS01129">
    <property type="entry name" value="PSI_RLU"/>
    <property type="match status" value="1"/>
</dbReference>
<dbReference type="InterPro" id="IPR002942">
    <property type="entry name" value="S4_RNA-bd"/>
</dbReference>
<dbReference type="InterPro" id="IPR006225">
    <property type="entry name" value="PsdUridine_synth_RluC/D"/>
</dbReference>
<dbReference type="Pfam" id="PF01479">
    <property type="entry name" value="S4"/>
    <property type="match status" value="1"/>
</dbReference>
<dbReference type="KEGG" id="cpo:COPRO5265_0686"/>
<dbReference type="InterPro" id="IPR036986">
    <property type="entry name" value="S4_RNA-bd_sf"/>
</dbReference>
<dbReference type="SMART" id="SM00363">
    <property type="entry name" value="S4"/>
    <property type="match status" value="1"/>
</dbReference>